<evidence type="ECO:0000313" key="2">
    <source>
        <dbReference type="Proteomes" id="UP001152795"/>
    </source>
</evidence>
<accession>A0A6S7KF81</accession>
<evidence type="ECO:0000313" key="1">
    <source>
        <dbReference type="EMBL" id="CAB4040720.1"/>
    </source>
</evidence>
<protein>
    <submittedName>
        <fullName evidence="1">Uncharacterized protein</fullName>
    </submittedName>
</protein>
<comment type="caution">
    <text evidence="1">The sequence shown here is derived from an EMBL/GenBank/DDBJ whole genome shotgun (WGS) entry which is preliminary data.</text>
</comment>
<dbReference type="EMBL" id="CACRXK020027162">
    <property type="protein sequence ID" value="CAB4040720.1"/>
    <property type="molecule type" value="Genomic_DNA"/>
</dbReference>
<reference evidence="1" key="1">
    <citation type="submission" date="2020-04" db="EMBL/GenBank/DDBJ databases">
        <authorList>
            <person name="Alioto T."/>
            <person name="Alioto T."/>
            <person name="Gomez Garrido J."/>
        </authorList>
    </citation>
    <scope>NUCLEOTIDE SEQUENCE</scope>
    <source>
        <strain evidence="1">A484AB</strain>
    </source>
</reference>
<dbReference type="OrthoDB" id="6003429at2759"/>
<organism evidence="1 2">
    <name type="scientific">Paramuricea clavata</name>
    <name type="common">Red gorgonian</name>
    <name type="synonym">Violescent sea-whip</name>
    <dbReference type="NCBI Taxonomy" id="317549"/>
    <lineage>
        <taxon>Eukaryota</taxon>
        <taxon>Metazoa</taxon>
        <taxon>Cnidaria</taxon>
        <taxon>Anthozoa</taxon>
        <taxon>Octocorallia</taxon>
        <taxon>Malacalcyonacea</taxon>
        <taxon>Plexauridae</taxon>
        <taxon>Paramuricea</taxon>
    </lineage>
</organism>
<name>A0A6S7KF81_PARCT</name>
<proteinExistence type="predicted"/>
<feature type="non-terminal residue" evidence="1">
    <location>
        <position position="209"/>
    </location>
</feature>
<gene>
    <name evidence="1" type="ORF">PACLA_8A019081</name>
</gene>
<dbReference type="AlphaFoldDB" id="A0A6S7KF81"/>
<dbReference type="Proteomes" id="UP001152795">
    <property type="component" value="Unassembled WGS sequence"/>
</dbReference>
<sequence>MAVSSNYVSSTKSVNIYSKQWDVKEIQEHPTCMYKLCYDGTRIRWSGSFDMLKEFVESAIKLQGKWSSPGGNSKKFTCCSSDITITWYAKKQNTLILHGNATDDANTNDIPANPAAVKVFAEMHEHILENDIQAERYDEEGWNPSLCEYLRKPDCGCQCGMLAAELEEVKLDMLIMNKNIESKISAAINVRENDEIIQLRKNLFNERRK</sequence>
<keyword evidence="2" id="KW-1185">Reference proteome</keyword>